<feature type="chain" id="PRO_5045907172" evidence="1">
    <location>
        <begin position="24"/>
        <end position="607"/>
    </location>
</feature>
<name>A0ABQ5QJ46_9BACT</name>
<keyword evidence="1" id="KW-0732">Signal</keyword>
<evidence type="ECO:0000313" key="2">
    <source>
        <dbReference type="EMBL" id="GLH74406.1"/>
    </source>
</evidence>
<protein>
    <submittedName>
        <fullName evidence="2">Uncharacterized protein</fullName>
    </submittedName>
</protein>
<comment type="caution">
    <text evidence="2">The sequence shown here is derived from an EMBL/GenBank/DDBJ whole genome shotgun (WGS) entry which is preliminary data.</text>
</comment>
<gene>
    <name evidence="2" type="ORF">GETHLI_29080</name>
</gene>
<evidence type="ECO:0000313" key="3">
    <source>
        <dbReference type="Proteomes" id="UP001165069"/>
    </source>
</evidence>
<sequence>MKIPARMLLVLAATAAPVLQAQAPILTGFSPDTMIVHPDRVYVSTRLLGNHFWPSGPNDPGRRHIYIRLGGGAWTESGISIRDISDRDMGISVLSQPYLASPGTLEIKVAIDGVDSNVLTIQVRKLAPQLDSASPDQILLSPTADESAFKVGLRGRYWVTPIEWVINGKSYGSLYQHPDYGDEVISWPGALRKAGVYMVQLKNALGTSEARVVELVGAPVLTGTTPAAIHPSDLAPKPTTAAAAAPASPASPMRALAPVFELRAAFQGSAPTKVAWRTDLTAWQEVGARGAVKGSEVRLPIPVEALERAAWVEIQLANKVGESQIRVPKAADPVTISHRPGTAISTLQTPPKDDKLIVREVPPMPPPVAQRLATLAPRLQPTARAWVDEQANRQRGLPSPDIESIRLAARTRFARPGAPALPATPAPRATAGKAMSPASAIPFNQLTSVNLNDADIEAVAFIVLAQASKAAQDDLKSIMDGVKKIQQQKADLRGLVDQISGEHPEAQRPDAPCTSPLCGSVAARAKELVGRLRGRVRPVIQPVATYGDLAALQTKLKDALDSESEMGETESLRLQMAMDRLSKLMSILSNLEKKLSDTSQGVIGNLK</sequence>
<dbReference type="Proteomes" id="UP001165069">
    <property type="component" value="Unassembled WGS sequence"/>
</dbReference>
<evidence type="ECO:0000256" key="1">
    <source>
        <dbReference type="SAM" id="SignalP"/>
    </source>
</evidence>
<dbReference type="EMBL" id="BSDE01000006">
    <property type="protein sequence ID" value="GLH74406.1"/>
    <property type="molecule type" value="Genomic_DNA"/>
</dbReference>
<organism evidence="2 3">
    <name type="scientific">Geothrix limicola</name>
    <dbReference type="NCBI Taxonomy" id="2927978"/>
    <lineage>
        <taxon>Bacteria</taxon>
        <taxon>Pseudomonadati</taxon>
        <taxon>Acidobacteriota</taxon>
        <taxon>Holophagae</taxon>
        <taxon>Holophagales</taxon>
        <taxon>Holophagaceae</taxon>
        <taxon>Geothrix</taxon>
    </lineage>
</organism>
<keyword evidence="3" id="KW-1185">Reference proteome</keyword>
<reference evidence="2 3" key="1">
    <citation type="journal article" date="2023" name="Antonie Van Leeuwenhoek">
        <title>Mesoterricola silvestris gen. nov., sp. nov., Mesoterricola sediminis sp. nov., Geothrix oryzae sp. nov., Geothrix edaphica sp. nov., Geothrix rubra sp. nov., and Geothrix limicola sp. nov., six novel members of Acidobacteriota isolated from soils.</title>
        <authorList>
            <person name="Itoh H."/>
            <person name="Sugisawa Y."/>
            <person name="Mise K."/>
            <person name="Xu Z."/>
            <person name="Kuniyasu M."/>
            <person name="Ushijima N."/>
            <person name="Kawano K."/>
            <person name="Kobayashi E."/>
            <person name="Shiratori Y."/>
            <person name="Masuda Y."/>
            <person name="Senoo K."/>
        </authorList>
    </citation>
    <scope>NUCLEOTIDE SEQUENCE [LARGE SCALE GENOMIC DNA]</scope>
    <source>
        <strain evidence="2 3">Red804</strain>
    </source>
</reference>
<proteinExistence type="predicted"/>
<accession>A0ABQ5QJ46</accession>
<feature type="signal peptide" evidence="1">
    <location>
        <begin position="1"/>
        <end position="23"/>
    </location>
</feature>
<dbReference type="RefSeq" id="WP_285576675.1">
    <property type="nucleotide sequence ID" value="NZ_BSDE01000006.1"/>
</dbReference>